<sequence>MSGRGRGGGGSSNTMRSVANALGIARYDMAKMMSQQKIEPPALYPKVQRNPVPLEMTTDMLYVSRLKVELDQRMRDSQFFIEAEKEDEIKRYLDKYSIIKREKLDIDISQMPSELVWRRSSRKSSKESRAKKRKLATDDSIIAEKLNKLEEKEGKNKEEDDEDKGEDDNESGSEKSAAEEEENPLSDDDNQEEDNDYISNYFDNGEGYGDGGSDDNMDGDEY</sequence>
<dbReference type="GO" id="GO:0006383">
    <property type="term" value="P:transcription by RNA polymerase III"/>
    <property type="evidence" value="ECO:0007669"/>
    <property type="project" value="InterPro"/>
</dbReference>
<protein>
    <submittedName>
        <fullName evidence="1">Uncharacterized protein</fullName>
    </submittedName>
</protein>
<dbReference type="PANTHER" id="PTHR15367">
    <property type="entry name" value="DNA-DIRECTED RNA POLYMERASE III"/>
    <property type="match status" value="1"/>
</dbReference>
<dbReference type="STRING" id="31234.E3LM10"/>
<comment type="caution">
    <text evidence="1">The sequence shown here is derived from an EMBL/GenBank/DDBJ whole genome shotgun (WGS) entry which is preliminary data.</text>
</comment>
<dbReference type="OrthoDB" id="5377312at2759"/>
<dbReference type="OMA" id="KDLHAPF"/>
<dbReference type="KEGG" id="crq:GCK72_002128"/>
<dbReference type="GO" id="GO:0005666">
    <property type="term" value="C:RNA polymerase III complex"/>
    <property type="evidence" value="ECO:0007669"/>
    <property type="project" value="TreeGrafter"/>
</dbReference>
<dbReference type="Pfam" id="PF11705">
    <property type="entry name" value="RNA_pol_3_Rpc31"/>
    <property type="match status" value="1"/>
</dbReference>
<dbReference type="eggNOG" id="ENOG502QUPX">
    <property type="taxonomic scope" value="Eukaryota"/>
</dbReference>
<organism evidence="1 2">
    <name type="scientific">Caenorhabditis remanei</name>
    <name type="common">Caenorhabditis vulgaris</name>
    <dbReference type="NCBI Taxonomy" id="31234"/>
    <lineage>
        <taxon>Eukaryota</taxon>
        <taxon>Metazoa</taxon>
        <taxon>Ecdysozoa</taxon>
        <taxon>Nematoda</taxon>
        <taxon>Chromadorea</taxon>
        <taxon>Rhabditida</taxon>
        <taxon>Rhabditina</taxon>
        <taxon>Rhabditomorpha</taxon>
        <taxon>Rhabditoidea</taxon>
        <taxon>Rhabditidae</taxon>
        <taxon>Peloderinae</taxon>
        <taxon>Caenorhabditis</taxon>
    </lineage>
</organism>
<dbReference type="Proteomes" id="UP000216624">
    <property type="component" value="Unassembled WGS sequence"/>
</dbReference>
<proteinExistence type="predicted"/>
<name>A0A260YNM0_CAERE</name>
<reference evidence="1" key="1">
    <citation type="submission" date="2017-08" db="EMBL/GenBank/DDBJ databases">
        <authorList>
            <person name="de Groot N.N."/>
        </authorList>
    </citation>
    <scope>NUCLEOTIDE SEQUENCE [LARGE SCALE GENOMIC DNA]</scope>
    <source>
        <strain evidence="1">PX439</strain>
    </source>
</reference>
<dbReference type="EMBL" id="NMWX01000912">
    <property type="protein sequence ID" value="OZF74993.1"/>
    <property type="molecule type" value="Genomic_DNA"/>
</dbReference>
<dbReference type="HOGENOM" id="CLU_084309_1_0_1"/>
<accession>A0A260YNM0</accession>
<evidence type="ECO:0000313" key="2">
    <source>
        <dbReference type="Proteomes" id="UP000216624"/>
    </source>
</evidence>
<dbReference type="CTD" id="9815097"/>
<feature type="non-terminal residue" evidence="1">
    <location>
        <position position="1"/>
    </location>
</feature>
<dbReference type="PANTHER" id="PTHR15367:SF2">
    <property type="entry name" value="DNA-DIRECTED RNA POLYMERASE III SUBUNIT"/>
    <property type="match status" value="1"/>
</dbReference>
<keyword evidence="2" id="KW-1185">Reference proteome</keyword>
<gene>
    <name evidence="1" type="ORF">FL82_12663</name>
</gene>
<evidence type="ECO:0000313" key="1">
    <source>
        <dbReference type="EMBL" id="OZF74993.1"/>
    </source>
</evidence>
<dbReference type="InterPro" id="IPR024661">
    <property type="entry name" value="RNA_pol_III_Rpc31"/>
</dbReference>